<dbReference type="SUPFAM" id="SSF52058">
    <property type="entry name" value="L domain-like"/>
    <property type="match status" value="1"/>
</dbReference>
<dbReference type="EMBL" id="MTKT01002507">
    <property type="protein sequence ID" value="OWM78062.1"/>
    <property type="molecule type" value="Genomic_DNA"/>
</dbReference>
<evidence type="ECO:0000259" key="6">
    <source>
        <dbReference type="Pfam" id="PF08263"/>
    </source>
</evidence>
<keyword evidence="2" id="KW-0433">Leucine-rich repeat</keyword>
<dbReference type="Pfam" id="PF08263">
    <property type="entry name" value="LRRNT_2"/>
    <property type="match status" value="1"/>
</dbReference>
<evidence type="ECO:0000313" key="10">
    <source>
        <dbReference type="Proteomes" id="UP000233551"/>
    </source>
</evidence>
<dbReference type="InterPro" id="IPR001611">
    <property type="entry name" value="Leu-rich_rpt"/>
</dbReference>
<reference evidence="9" key="1">
    <citation type="journal article" date="2017" name="Plant J.">
        <title>The pomegranate (Punica granatum L.) genome and the genomics of punicalagin biosynthesis.</title>
        <authorList>
            <person name="Qin G."/>
            <person name="Xu C."/>
            <person name="Ming R."/>
            <person name="Tang H."/>
            <person name="Guyot R."/>
            <person name="Kramer E.M."/>
            <person name="Hu Y."/>
            <person name="Yi X."/>
            <person name="Qi Y."/>
            <person name="Xu X."/>
            <person name="Gao Z."/>
            <person name="Pan H."/>
            <person name="Jian J."/>
            <person name="Tian Y."/>
            <person name="Yue Z."/>
            <person name="Xu Y."/>
        </authorList>
    </citation>
    <scope>NUCLEOTIDE SEQUENCE [LARGE SCALE GENOMIC DNA]</scope>
    <source>
        <strain evidence="9">cv. Dabenzi</strain>
    </source>
</reference>
<gene>
    <name evidence="7" type="ORF">CDL15_Pgr018631</name>
    <name evidence="8" type="ORF">CRG98_020173</name>
</gene>
<evidence type="ECO:0000313" key="7">
    <source>
        <dbReference type="EMBL" id="OWM78062.1"/>
    </source>
</evidence>
<dbReference type="OrthoDB" id="676979at2759"/>
<dbReference type="Proteomes" id="UP000197138">
    <property type="component" value="Unassembled WGS sequence"/>
</dbReference>
<reference evidence="7" key="2">
    <citation type="submission" date="2017-06" db="EMBL/GenBank/DDBJ databases">
        <title>The pomegranate genome and the genomics of punicalagin biosynthesis.</title>
        <authorList>
            <person name="Xu C."/>
        </authorList>
    </citation>
    <scope>NUCLEOTIDE SEQUENCE [LARGE SCALE GENOMIC DNA]</scope>
    <source>
        <tissue evidence="7">Fresh leaf</tissue>
    </source>
</reference>
<dbReference type="STRING" id="22663.A0A218X146"/>
<evidence type="ECO:0000256" key="4">
    <source>
        <dbReference type="ARBA" id="ARBA00022737"/>
    </source>
</evidence>
<evidence type="ECO:0000256" key="5">
    <source>
        <dbReference type="ARBA" id="ARBA00023136"/>
    </source>
</evidence>
<dbReference type="PROSITE" id="PS51450">
    <property type="entry name" value="LRR"/>
    <property type="match status" value="1"/>
</dbReference>
<reference evidence="8 10" key="3">
    <citation type="submission" date="2017-11" db="EMBL/GenBank/DDBJ databases">
        <title>De-novo sequencing of pomegranate (Punica granatum L.) genome.</title>
        <authorList>
            <person name="Akparov Z."/>
            <person name="Amiraslanov A."/>
            <person name="Hajiyeva S."/>
            <person name="Abbasov M."/>
            <person name="Kaur K."/>
            <person name="Hamwieh A."/>
            <person name="Solovyev V."/>
            <person name="Salamov A."/>
            <person name="Braich B."/>
            <person name="Kosarev P."/>
            <person name="Mahmoud A."/>
            <person name="Hajiyev E."/>
            <person name="Babayeva S."/>
            <person name="Izzatullayeva V."/>
            <person name="Mammadov A."/>
            <person name="Mammadov A."/>
            <person name="Sharifova S."/>
            <person name="Ojaghi J."/>
            <person name="Eynullazada K."/>
            <person name="Bayramov B."/>
            <person name="Abdulazimova A."/>
            <person name="Shahmuradov I."/>
        </authorList>
    </citation>
    <scope>NUCLEOTIDE SEQUENCE [LARGE SCALE GENOMIC DNA]</scope>
    <source>
        <strain evidence="8">AG2017</strain>
        <strain evidence="10">cv. AG2017</strain>
        <tissue evidence="8">Leaf</tissue>
    </source>
</reference>
<dbReference type="Gene3D" id="3.80.10.10">
    <property type="entry name" value="Ribonuclease Inhibitor"/>
    <property type="match status" value="2"/>
</dbReference>
<evidence type="ECO:0000256" key="3">
    <source>
        <dbReference type="ARBA" id="ARBA00022729"/>
    </source>
</evidence>
<evidence type="ECO:0000313" key="9">
    <source>
        <dbReference type="Proteomes" id="UP000197138"/>
    </source>
</evidence>
<dbReference type="InterPro" id="IPR013210">
    <property type="entry name" value="LRR_N_plant-typ"/>
</dbReference>
<sequence>MKMNRAPFLRSTVNATVLVQCVVSVCAILDPVDFLALQSIQKSLWDVPGSSFFASWDFTSDPCNFVGVYCDGDRVVTLNLGDPWAGTPGLMGRIDPAIGHLSSIVELTVVPGRVMGPLPLSISELKNLQFLGLGGNFISGEIPASLGMLQNLRTLDLGFNQLTGSIPSSVGSLPQLTNLILSHNKLSGPVPPFMSLVLSRIDLKHNYLCGPLRAGSLPPSLHYLSLSWNWLSGPVDELLNRLNRLNSLDLSMNQFTGNIPATVFTFPITNLQLQRNSFTGPVDPASPVTIPTVDLSYNQLSGPISPMLSTVENLYLNNNRFTGQVPGSLVDRLLAGGMQLLYLQHNYLTSLEIDPRAEIPPTSSMCIQYNCMVPPIRAPCPLKAGKQQNRPRKQCIELRG</sequence>
<proteinExistence type="predicted"/>
<evidence type="ECO:0000256" key="1">
    <source>
        <dbReference type="ARBA" id="ARBA00004370"/>
    </source>
</evidence>
<protein>
    <recommendedName>
        <fullName evidence="6">Leucine-rich repeat-containing N-terminal plant-type domain-containing protein</fullName>
    </recommendedName>
</protein>
<dbReference type="PANTHER" id="PTHR48009:SF4">
    <property type="entry name" value="LEUCINE-RICH REPEAT (LRR) FAMILY PROTEIN"/>
    <property type="match status" value="1"/>
</dbReference>
<dbReference type="Pfam" id="PF13855">
    <property type="entry name" value="LRR_8"/>
    <property type="match status" value="1"/>
</dbReference>
<dbReference type="GO" id="GO:0016020">
    <property type="term" value="C:membrane"/>
    <property type="evidence" value="ECO:0007669"/>
    <property type="project" value="UniProtKB-SubCell"/>
</dbReference>
<dbReference type="PANTHER" id="PTHR48009">
    <property type="entry name" value="LEUCINE-RICH REPEAT (LRR) FAMILY PROTEIN"/>
    <property type="match status" value="1"/>
</dbReference>
<dbReference type="InterPro" id="IPR053213">
    <property type="entry name" value="RLP29"/>
</dbReference>
<evidence type="ECO:0000313" key="8">
    <source>
        <dbReference type="EMBL" id="PKI59414.1"/>
    </source>
</evidence>
<comment type="subcellular location">
    <subcellularLocation>
        <location evidence="1">Membrane</location>
    </subcellularLocation>
</comment>
<keyword evidence="10" id="KW-1185">Reference proteome</keyword>
<dbReference type="InterPro" id="IPR032675">
    <property type="entry name" value="LRR_dom_sf"/>
</dbReference>
<dbReference type="Pfam" id="PF00560">
    <property type="entry name" value="LRR_1"/>
    <property type="match status" value="2"/>
</dbReference>
<keyword evidence="5" id="KW-0472">Membrane</keyword>
<accession>A0A218X146</accession>
<dbReference type="FunFam" id="3.80.10.10:FF:000400">
    <property type="entry name" value="Nuclear pore complex protein NUP107"/>
    <property type="match status" value="1"/>
</dbReference>
<dbReference type="AlphaFoldDB" id="A0A218X146"/>
<dbReference type="GeneID" id="116210285"/>
<name>A0A218X146_PUNGR</name>
<dbReference type="Proteomes" id="UP000233551">
    <property type="component" value="Unassembled WGS sequence"/>
</dbReference>
<evidence type="ECO:0000256" key="2">
    <source>
        <dbReference type="ARBA" id="ARBA00022614"/>
    </source>
</evidence>
<organism evidence="7 9">
    <name type="scientific">Punica granatum</name>
    <name type="common">Pomegranate</name>
    <dbReference type="NCBI Taxonomy" id="22663"/>
    <lineage>
        <taxon>Eukaryota</taxon>
        <taxon>Viridiplantae</taxon>
        <taxon>Streptophyta</taxon>
        <taxon>Embryophyta</taxon>
        <taxon>Tracheophyta</taxon>
        <taxon>Spermatophyta</taxon>
        <taxon>Magnoliopsida</taxon>
        <taxon>eudicotyledons</taxon>
        <taxon>Gunneridae</taxon>
        <taxon>Pentapetalae</taxon>
        <taxon>rosids</taxon>
        <taxon>malvids</taxon>
        <taxon>Myrtales</taxon>
        <taxon>Lythraceae</taxon>
        <taxon>Punica</taxon>
    </lineage>
</organism>
<keyword evidence="3" id="KW-0732">Signal</keyword>
<keyword evidence="4" id="KW-0677">Repeat</keyword>
<feature type="domain" description="Leucine-rich repeat-containing N-terminal plant-type" evidence="6">
    <location>
        <begin position="33"/>
        <end position="71"/>
    </location>
</feature>
<dbReference type="EMBL" id="PGOL01001275">
    <property type="protein sequence ID" value="PKI59414.1"/>
    <property type="molecule type" value="Genomic_DNA"/>
</dbReference>
<comment type="caution">
    <text evidence="7">The sequence shown here is derived from an EMBL/GenBank/DDBJ whole genome shotgun (WGS) entry which is preliminary data.</text>
</comment>